<proteinExistence type="predicted"/>
<reference evidence="1" key="1">
    <citation type="journal article" date="2014" name="Int. J. Syst. Evol. Microbiol.">
        <title>Complete genome sequence of Corynebacterium casei LMG S-19264T (=DSM 44701T), isolated from a smear-ripened cheese.</title>
        <authorList>
            <consortium name="US DOE Joint Genome Institute (JGI-PGF)"/>
            <person name="Walter F."/>
            <person name="Albersmeier A."/>
            <person name="Kalinowski J."/>
            <person name="Ruckert C."/>
        </authorList>
    </citation>
    <scope>NUCLEOTIDE SEQUENCE</scope>
    <source>
        <strain evidence="1">CGMCC 4.5737</strain>
    </source>
</reference>
<keyword evidence="2" id="KW-1185">Reference proteome</keyword>
<dbReference type="Proteomes" id="UP000637578">
    <property type="component" value="Unassembled WGS sequence"/>
</dbReference>
<reference evidence="1" key="2">
    <citation type="submission" date="2020-09" db="EMBL/GenBank/DDBJ databases">
        <authorList>
            <person name="Sun Q."/>
            <person name="Zhou Y."/>
        </authorList>
    </citation>
    <scope>NUCLEOTIDE SEQUENCE</scope>
    <source>
        <strain evidence="1">CGMCC 4.5737</strain>
    </source>
</reference>
<name>A0A8J3CKR1_9PSEU</name>
<evidence type="ECO:0000313" key="1">
    <source>
        <dbReference type="EMBL" id="GGM78456.1"/>
    </source>
</evidence>
<dbReference type="RefSeq" id="WP_189061459.1">
    <property type="nucleotide sequence ID" value="NZ_BMMK01000041.1"/>
</dbReference>
<protein>
    <recommendedName>
        <fullName evidence="3">HK97 gp10 family phage protein</fullName>
    </recommendedName>
</protein>
<sequence length="135" mass="15386">MKFRVRVEGARELRRELQRLSDRNGMRRAMRGVHIEVAHLVSGQATREAPRKSGRLASTVKGTATETKAVVQAGTGKRVPYAGPVHFGAPATRAKNPKNIKPNRFIYRAMARRYEETRRAFRDAVYRVLRNIDSR</sequence>
<evidence type="ECO:0008006" key="3">
    <source>
        <dbReference type="Google" id="ProtNLM"/>
    </source>
</evidence>
<comment type="caution">
    <text evidence="1">The sequence shown here is derived from an EMBL/GenBank/DDBJ whole genome shotgun (WGS) entry which is preliminary data.</text>
</comment>
<gene>
    <name evidence="1" type="ORF">GCM10012275_56340</name>
</gene>
<dbReference type="EMBL" id="BMMK01000041">
    <property type="protein sequence ID" value="GGM78456.1"/>
    <property type="molecule type" value="Genomic_DNA"/>
</dbReference>
<organism evidence="1 2">
    <name type="scientific">Longimycelium tulufanense</name>
    <dbReference type="NCBI Taxonomy" id="907463"/>
    <lineage>
        <taxon>Bacteria</taxon>
        <taxon>Bacillati</taxon>
        <taxon>Actinomycetota</taxon>
        <taxon>Actinomycetes</taxon>
        <taxon>Pseudonocardiales</taxon>
        <taxon>Pseudonocardiaceae</taxon>
        <taxon>Longimycelium</taxon>
    </lineage>
</organism>
<evidence type="ECO:0000313" key="2">
    <source>
        <dbReference type="Proteomes" id="UP000637578"/>
    </source>
</evidence>
<accession>A0A8J3CKR1</accession>
<dbReference type="AlphaFoldDB" id="A0A8J3CKR1"/>